<dbReference type="PRINTS" id="PR00035">
    <property type="entry name" value="HTHGNTR"/>
</dbReference>
<evidence type="ECO:0000256" key="3">
    <source>
        <dbReference type="ARBA" id="ARBA00023163"/>
    </source>
</evidence>
<dbReference type="PROSITE" id="PS50949">
    <property type="entry name" value="HTH_GNTR"/>
    <property type="match status" value="1"/>
</dbReference>
<evidence type="ECO:0000256" key="1">
    <source>
        <dbReference type="ARBA" id="ARBA00023015"/>
    </source>
</evidence>
<dbReference type="InterPro" id="IPR000524">
    <property type="entry name" value="Tscrpt_reg_HTH_GntR"/>
</dbReference>
<keyword evidence="2" id="KW-0238">DNA-binding</keyword>
<dbReference type="SMART" id="SM00345">
    <property type="entry name" value="HTH_GNTR"/>
    <property type="match status" value="1"/>
</dbReference>
<accession>A0A850EHV4</accession>
<keyword evidence="3" id="KW-0804">Transcription</keyword>
<dbReference type="Pfam" id="PF07702">
    <property type="entry name" value="UTRA"/>
    <property type="match status" value="1"/>
</dbReference>
<dbReference type="InterPro" id="IPR011663">
    <property type="entry name" value="UTRA"/>
</dbReference>
<evidence type="ECO:0000313" key="5">
    <source>
        <dbReference type="EMBL" id="NUU60685.1"/>
    </source>
</evidence>
<dbReference type="EMBL" id="JABWCS010000203">
    <property type="protein sequence ID" value="NUU60685.1"/>
    <property type="molecule type" value="Genomic_DNA"/>
</dbReference>
<dbReference type="FunFam" id="1.10.10.10:FF:000079">
    <property type="entry name" value="GntR family transcriptional regulator"/>
    <property type="match status" value="1"/>
</dbReference>
<gene>
    <name evidence="5" type="ORF">HPT30_10050</name>
</gene>
<dbReference type="AlphaFoldDB" id="A0A850EHV4"/>
<feature type="domain" description="HTH gntR-type" evidence="4">
    <location>
        <begin position="8"/>
        <end position="76"/>
    </location>
</feature>
<evidence type="ECO:0000259" key="4">
    <source>
        <dbReference type="PROSITE" id="PS50949"/>
    </source>
</evidence>
<dbReference type="CDD" id="cd07377">
    <property type="entry name" value="WHTH_GntR"/>
    <property type="match status" value="1"/>
</dbReference>
<dbReference type="PANTHER" id="PTHR44846:SF1">
    <property type="entry name" value="MANNOSYL-D-GLYCERATE TRANSPORT_METABOLISM SYSTEM REPRESSOR MNGR-RELATED"/>
    <property type="match status" value="1"/>
</dbReference>
<evidence type="ECO:0000313" key="6">
    <source>
        <dbReference type="Proteomes" id="UP000564806"/>
    </source>
</evidence>
<dbReference type="InterPro" id="IPR036390">
    <property type="entry name" value="WH_DNA-bd_sf"/>
</dbReference>
<dbReference type="InterPro" id="IPR050679">
    <property type="entry name" value="Bact_HTH_transcr_reg"/>
</dbReference>
<dbReference type="InterPro" id="IPR028978">
    <property type="entry name" value="Chorismate_lyase_/UTRA_dom_sf"/>
</dbReference>
<dbReference type="PANTHER" id="PTHR44846">
    <property type="entry name" value="MANNOSYL-D-GLYCERATE TRANSPORT/METABOLISM SYSTEM REPRESSOR MNGR-RELATED"/>
    <property type="match status" value="1"/>
</dbReference>
<name>A0A850EHV4_9BACL</name>
<dbReference type="GO" id="GO:0003677">
    <property type="term" value="F:DNA binding"/>
    <property type="evidence" value="ECO:0007669"/>
    <property type="project" value="UniProtKB-KW"/>
</dbReference>
<comment type="caution">
    <text evidence="5">The sequence shown here is derived from an EMBL/GenBank/DDBJ whole genome shotgun (WGS) entry which is preliminary data.</text>
</comment>
<dbReference type="Gene3D" id="3.40.1410.10">
    <property type="entry name" value="Chorismate lyase-like"/>
    <property type="match status" value="1"/>
</dbReference>
<dbReference type="SUPFAM" id="SSF64288">
    <property type="entry name" value="Chorismate lyase-like"/>
    <property type="match status" value="1"/>
</dbReference>
<dbReference type="RefSeq" id="WP_175371261.1">
    <property type="nucleotide sequence ID" value="NZ_JABWCS010000203.1"/>
</dbReference>
<dbReference type="Gene3D" id="1.10.10.10">
    <property type="entry name" value="Winged helix-like DNA-binding domain superfamily/Winged helix DNA-binding domain"/>
    <property type="match status" value="1"/>
</dbReference>
<dbReference type="SUPFAM" id="SSF46785">
    <property type="entry name" value="Winged helix' DNA-binding domain"/>
    <property type="match status" value="1"/>
</dbReference>
<dbReference type="GO" id="GO:0045892">
    <property type="term" value="P:negative regulation of DNA-templated transcription"/>
    <property type="evidence" value="ECO:0007669"/>
    <property type="project" value="TreeGrafter"/>
</dbReference>
<dbReference type="Pfam" id="PF00392">
    <property type="entry name" value="GntR"/>
    <property type="match status" value="1"/>
</dbReference>
<reference evidence="5" key="1">
    <citation type="submission" date="2020-06" db="EMBL/GenBank/DDBJ databases">
        <title>Paenibacillus sp. nov., isolated from soil.</title>
        <authorList>
            <person name="Seo Y.L."/>
        </authorList>
    </citation>
    <scope>NUCLEOTIDE SEQUENCE [LARGE SCALE GENOMIC DNA]</scope>
    <source>
        <strain evidence="5">JW14</strain>
    </source>
</reference>
<dbReference type="SMART" id="SM00866">
    <property type="entry name" value="UTRA"/>
    <property type="match status" value="1"/>
</dbReference>
<sequence length="240" mass="26668">MELLQEVVPLYHQLKTYIKQQIESGQWQPGIAIPSERELEKLLGLSRTPIRQALGELVAEGWLERKHGKGTFVAQRTSAAVTTKLVGLVEQLRSQGLYPTIEIAEFGHCEAPAAVSQALGIPASTQMIRTVRRIAVSSGHVIVDENYFNINLSGVITEERLGRSTVFDLLEQSGMNVKKGSQGYSAVNADARIARLLEVPEGTALLVIQTLLFNNRDQPLQYSLSYCNPERYTHEILLSR</sequence>
<dbReference type="InterPro" id="IPR036388">
    <property type="entry name" value="WH-like_DNA-bd_sf"/>
</dbReference>
<dbReference type="GO" id="GO:0003700">
    <property type="term" value="F:DNA-binding transcription factor activity"/>
    <property type="evidence" value="ECO:0007669"/>
    <property type="project" value="InterPro"/>
</dbReference>
<proteinExistence type="predicted"/>
<keyword evidence="1" id="KW-0805">Transcription regulation</keyword>
<protein>
    <submittedName>
        <fullName evidence="5">GntR family transcriptional regulator</fullName>
    </submittedName>
</protein>
<keyword evidence="6" id="KW-1185">Reference proteome</keyword>
<evidence type="ECO:0000256" key="2">
    <source>
        <dbReference type="ARBA" id="ARBA00023125"/>
    </source>
</evidence>
<organism evidence="5 6">
    <name type="scientific">Paenibacillus agri</name>
    <dbReference type="NCBI Taxonomy" id="2744309"/>
    <lineage>
        <taxon>Bacteria</taxon>
        <taxon>Bacillati</taxon>
        <taxon>Bacillota</taxon>
        <taxon>Bacilli</taxon>
        <taxon>Bacillales</taxon>
        <taxon>Paenibacillaceae</taxon>
        <taxon>Paenibacillus</taxon>
    </lineage>
</organism>
<dbReference type="Proteomes" id="UP000564806">
    <property type="component" value="Unassembled WGS sequence"/>
</dbReference>